<feature type="transmembrane region" description="Helical" evidence="11">
    <location>
        <begin position="212"/>
        <end position="234"/>
    </location>
</feature>
<dbReference type="GO" id="GO:0046933">
    <property type="term" value="F:proton-transporting ATP synthase activity, rotational mechanism"/>
    <property type="evidence" value="ECO:0007669"/>
    <property type="project" value="UniProtKB-UniRule"/>
</dbReference>
<dbReference type="InterPro" id="IPR045082">
    <property type="entry name" value="ATP_syn_F0_a_bact/chloroplast"/>
</dbReference>
<comment type="caution">
    <text evidence="13">The sequence shown here is derived from an EMBL/GenBank/DDBJ whole genome shotgun (WGS) entry which is preliminary data.</text>
</comment>
<evidence type="ECO:0000256" key="11">
    <source>
        <dbReference type="HAMAP-Rule" id="MF_01393"/>
    </source>
</evidence>
<dbReference type="Pfam" id="PF00119">
    <property type="entry name" value="ATP-synt_A"/>
    <property type="match status" value="1"/>
</dbReference>
<dbReference type="InterPro" id="IPR000568">
    <property type="entry name" value="ATP_synth_F0_asu"/>
</dbReference>
<keyword evidence="10 11" id="KW-0066">ATP synthesis</keyword>
<evidence type="ECO:0000256" key="6">
    <source>
        <dbReference type="ARBA" id="ARBA00022781"/>
    </source>
</evidence>
<comment type="function">
    <text evidence="11 12">Key component of the proton channel; it plays a direct role in the translocation of protons across the membrane.</text>
</comment>
<organism evidence="13 14">
    <name type="scientific">Murimonas intestini</name>
    <dbReference type="NCBI Taxonomy" id="1337051"/>
    <lineage>
        <taxon>Bacteria</taxon>
        <taxon>Bacillati</taxon>
        <taxon>Bacillota</taxon>
        <taxon>Clostridia</taxon>
        <taxon>Lachnospirales</taxon>
        <taxon>Lachnospiraceae</taxon>
        <taxon>Murimonas</taxon>
    </lineage>
</organism>
<protein>
    <recommendedName>
        <fullName evidence="11 12">ATP synthase subunit a</fullName>
    </recommendedName>
    <alternativeName>
        <fullName evidence="11">ATP synthase F0 sector subunit a</fullName>
    </alternativeName>
    <alternativeName>
        <fullName evidence="11">F-ATPase subunit 6</fullName>
    </alternativeName>
</protein>
<evidence type="ECO:0000313" key="13">
    <source>
        <dbReference type="EMBL" id="PWJ73440.1"/>
    </source>
</evidence>
<dbReference type="NCBIfam" id="TIGR01131">
    <property type="entry name" value="ATP_synt_6_or_A"/>
    <property type="match status" value="1"/>
</dbReference>
<feature type="transmembrane region" description="Helical" evidence="11">
    <location>
        <begin position="96"/>
        <end position="116"/>
    </location>
</feature>
<evidence type="ECO:0000256" key="1">
    <source>
        <dbReference type="ARBA" id="ARBA00004141"/>
    </source>
</evidence>
<keyword evidence="3 11" id="KW-0813">Transport</keyword>
<dbReference type="Proteomes" id="UP000245412">
    <property type="component" value="Unassembled WGS sequence"/>
</dbReference>
<evidence type="ECO:0000256" key="8">
    <source>
        <dbReference type="ARBA" id="ARBA00023065"/>
    </source>
</evidence>
<dbReference type="GO" id="GO:0005886">
    <property type="term" value="C:plasma membrane"/>
    <property type="evidence" value="ECO:0007669"/>
    <property type="project" value="UniProtKB-SubCell"/>
</dbReference>
<dbReference type="AlphaFoldDB" id="A0AB73T0P0"/>
<dbReference type="Gene3D" id="1.20.120.220">
    <property type="entry name" value="ATP synthase, F0 complex, subunit A"/>
    <property type="match status" value="1"/>
</dbReference>
<evidence type="ECO:0000256" key="3">
    <source>
        <dbReference type="ARBA" id="ARBA00022448"/>
    </source>
</evidence>
<dbReference type="GO" id="GO:0042777">
    <property type="term" value="P:proton motive force-driven plasma membrane ATP synthesis"/>
    <property type="evidence" value="ECO:0007669"/>
    <property type="project" value="TreeGrafter"/>
</dbReference>
<proteinExistence type="inferred from homology"/>
<comment type="subcellular location">
    <subcellularLocation>
        <location evidence="11 12">Cell membrane</location>
        <topology evidence="11 12">Multi-pass membrane protein</topology>
    </subcellularLocation>
    <subcellularLocation>
        <location evidence="1">Membrane</location>
        <topology evidence="1">Multi-pass membrane protein</topology>
    </subcellularLocation>
</comment>
<keyword evidence="14" id="KW-1185">Reference proteome</keyword>
<evidence type="ECO:0000256" key="5">
    <source>
        <dbReference type="ARBA" id="ARBA00022692"/>
    </source>
</evidence>
<gene>
    <name evidence="11" type="primary">atpB</name>
    <name evidence="13" type="ORF">C7383_11214</name>
</gene>
<dbReference type="InterPro" id="IPR023011">
    <property type="entry name" value="ATP_synth_F0_asu_AS"/>
</dbReference>
<name>A0AB73T0P0_9FIRM</name>
<dbReference type="SUPFAM" id="SSF81336">
    <property type="entry name" value="F1F0 ATP synthase subunit A"/>
    <property type="match status" value="1"/>
</dbReference>
<dbReference type="PROSITE" id="PS00449">
    <property type="entry name" value="ATPASE_A"/>
    <property type="match status" value="1"/>
</dbReference>
<dbReference type="InterPro" id="IPR035908">
    <property type="entry name" value="F0_ATP_A_sf"/>
</dbReference>
<evidence type="ECO:0000256" key="10">
    <source>
        <dbReference type="ARBA" id="ARBA00023310"/>
    </source>
</evidence>
<keyword evidence="9 11" id="KW-0472">Membrane</keyword>
<keyword evidence="7 11" id="KW-1133">Transmembrane helix</keyword>
<dbReference type="GO" id="GO:0045259">
    <property type="term" value="C:proton-transporting ATP synthase complex"/>
    <property type="evidence" value="ECO:0007669"/>
    <property type="project" value="UniProtKB-KW"/>
</dbReference>
<dbReference type="HAMAP" id="MF_01393">
    <property type="entry name" value="ATP_synth_a_bact"/>
    <property type="match status" value="1"/>
</dbReference>
<reference evidence="13 14" key="1">
    <citation type="submission" date="2018-05" db="EMBL/GenBank/DDBJ databases">
        <authorList>
            <person name="Goeker M."/>
            <person name="Huntemann M."/>
            <person name="Clum A."/>
            <person name="Pillay M."/>
            <person name="Palaniappan K."/>
            <person name="Varghese N."/>
            <person name="Mikhailova N."/>
            <person name="Stamatis D."/>
            <person name="Reddy T."/>
            <person name="Daum C."/>
            <person name="Shapiro N."/>
            <person name="Ivanova N."/>
            <person name="Kyrpides N."/>
            <person name="Woyke T."/>
        </authorList>
    </citation>
    <scope>NUCLEOTIDE SEQUENCE [LARGE SCALE GENOMIC DNA]</scope>
    <source>
        <strain evidence="13 14">DSM 26524</strain>
    </source>
</reference>
<keyword evidence="6 11" id="KW-0375">Hydrogen ion transport</keyword>
<feature type="transmembrane region" description="Helical" evidence="11">
    <location>
        <begin position="33"/>
        <end position="55"/>
    </location>
</feature>
<evidence type="ECO:0000313" key="14">
    <source>
        <dbReference type="Proteomes" id="UP000245412"/>
    </source>
</evidence>
<evidence type="ECO:0000256" key="4">
    <source>
        <dbReference type="ARBA" id="ARBA00022547"/>
    </source>
</evidence>
<keyword evidence="5 11" id="KW-0812">Transmembrane</keyword>
<feature type="transmembrane region" description="Helical" evidence="11">
    <location>
        <begin position="185"/>
        <end position="206"/>
    </location>
</feature>
<sequence>MGGASVYLLSAESRDVDFMIHGLFSYELFGNEFFITTTHVSILIVMLVLIVFAIAANRKIRHAKEVPDGFQNVVEMIVESLDKMVAGSMGSYAGKFANYIGSIFLFILLSNVSGLFGLRPPTADYGVTLPLGLITFGIIQFNNVKYNKGGAFTGLFKPLPFLFPINLIGEIAAPFSLSLRLFGNVLSGTVMMALIYTLLAPIAIGWPGVLHIYFDLFSGCIQTYVFCMLTMVYVTDKLPEKA</sequence>
<accession>A0AB73T0P0</accession>
<dbReference type="PANTHER" id="PTHR42823:SF3">
    <property type="entry name" value="ATP SYNTHASE SUBUNIT A, CHLOROPLASTIC"/>
    <property type="match status" value="1"/>
</dbReference>
<evidence type="ECO:0000256" key="12">
    <source>
        <dbReference type="RuleBase" id="RU000483"/>
    </source>
</evidence>
<dbReference type="CDD" id="cd00310">
    <property type="entry name" value="ATP-synt_Fo_a_6"/>
    <property type="match status" value="1"/>
</dbReference>
<dbReference type="RefSeq" id="WP_109747629.1">
    <property type="nucleotide sequence ID" value="NZ_JANKBI010000013.1"/>
</dbReference>
<keyword evidence="11" id="KW-1003">Cell membrane</keyword>
<evidence type="ECO:0000256" key="2">
    <source>
        <dbReference type="ARBA" id="ARBA00006810"/>
    </source>
</evidence>
<evidence type="ECO:0000256" key="9">
    <source>
        <dbReference type="ARBA" id="ARBA00023136"/>
    </source>
</evidence>
<keyword evidence="8 11" id="KW-0406">Ion transport</keyword>
<keyword evidence="4 11" id="KW-0138">CF(0)</keyword>
<dbReference type="EMBL" id="QGGY01000012">
    <property type="protein sequence ID" value="PWJ73440.1"/>
    <property type="molecule type" value="Genomic_DNA"/>
</dbReference>
<dbReference type="PANTHER" id="PTHR42823">
    <property type="entry name" value="ATP SYNTHASE SUBUNIT A, CHLOROPLASTIC"/>
    <property type="match status" value="1"/>
</dbReference>
<dbReference type="PRINTS" id="PR00123">
    <property type="entry name" value="ATPASEA"/>
</dbReference>
<feature type="transmembrane region" description="Helical" evidence="11">
    <location>
        <begin position="122"/>
        <end position="139"/>
    </location>
</feature>
<evidence type="ECO:0000256" key="7">
    <source>
        <dbReference type="ARBA" id="ARBA00022989"/>
    </source>
</evidence>
<comment type="similarity">
    <text evidence="2 11 12">Belongs to the ATPase A chain family.</text>
</comment>